<dbReference type="EMBL" id="LNQE01001544">
    <property type="protein sequence ID" value="KUG15629.1"/>
    <property type="molecule type" value="Genomic_DNA"/>
</dbReference>
<gene>
    <name evidence="1" type="ORF">ASZ90_014706</name>
</gene>
<name>A0A0W8F499_9ZZZZ</name>
<dbReference type="AlphaFoldDB" id="A0A0W8F499"/>
<comment type="caution">
    <text evidence="1">The sequence shown here is derived from an EMBL/GenBank/DDBJ whole genome shotgun (WGS) entry which is preliminary data.</text>
</comment>
<organism evidence="1">
    <name type="scientific">hydrocarbon metagenome</name>
    <dbReference type="NCBI Taxonomy" id="938273"/>
    <lineage>
        <taxon>unclassified sequences</taxon>
        <taxon>metagenomes</taxon>
        <taxon>ecological metagenomes</taxon>
    </lineage>
</organism>
<accession>A0A0W8F499</accession>
<sequence>MGIFRYENKYAAPSREQRERYMRGEVEEHHLGPDGSITLLLYEHAAYLKDDNDSIRILFTGDTDKVKAVEEAAAMVAYHQNREEAEASFHPGGTG</sequence>
<evidence type="ECO:0000313" key="1">
    <source>
        <dbReference type="EMBL" id="KUG15629.1"/>
    </source>
</evidence>
<protein>
    <submittedName>
        <fullName evidence="1">Uncharacterized protein</fullName>
    </submittedName>
</protein>
<reference evidence="1" key="1">
    <citation type="journal article" date="2015" name="Proc. Natl. Acad. Sci. U.S.A.">
        <title>Networks of energetic and metabolic interactions define dynamics in microbial communities.</title>
        <authorList>
            <person name="Embree M."/>
            <person name="Liu J.K."/>
            <person name="Al-Bassam M.M."/>
            <person name="Zengler K."/>
        </authorList>
    </citation>
    <scope>NUCLEOTIDE SEQUENCE</scope>
</reference>
<proteinExistence type="predicted"/>